<dbReference type="Proteomes" id="UP001196661">
    <property type="component" value="Unassembled WGS sequence"/>
</dbReference>
<feature type="transmembrane region" description="Helical" evidence="2">
    <location>
        <begin position="135"/>
        <end position="159"/>
    </location>
</feature>
<proteinExistence type="predicted"/>
<dbReference type="RefSeq" id="WP_215616833.1">
    <property type="nucleotide sequence ID" value="NZ_JADOER010000003.1"/>
</dbReference>
<comment type="caution">
    <text evidence="3">The sequence shown here is derived from an EMBL/GenBank/DDBJ whole genome shotgun (WGS) entry which is preliminary data.</text>
</comment>
<feature type="transmembrane region" description="Helical" evidence="2">
    <location>
        <begin position="48"/>
        <end position="75"/>
    </location>
</feature>
<evidence type="ECO:0000256" key="1">
    <source>
        <dbReference type="SAM" id="MobiDB-lite"/>
    </source>
</evidence>
<feature type="region of interest" description="Disordered" evidence="1">
    <location>
        <begin position="159"/>
        <end position="254"/>
    </location>
</feature>
<keyword evidence="2" id="KW-0812">Transmembrane</keyword>
<protein>
    <recommendedName>
        <fullName evidence="5">Transmembrane protein</fullName>
    </recommendedName>
</protein>
<keyword evidence="2" id="KW-0472">Membrane</keyword>
<organism evidence="3 4">
    <name type="scientific">Leptothoe kymatousa TAU-MAC 1615</name>
    <dbReference type="NCBI Taxonomy" id="2364775"/>
    <lineage>
        <taxon>Bacteria</taxon>
        <taxon>Bacillati</taxon>
        <taxon>Cyanobacteriota</taxon>
        <taxon>Cyanophyceae</taxon>
        <taxon>Nodosilineales</taxon>
        <taxon>Cymatolegaceae</taxon>
        <taxon>Leptothoe</taxon>
        <taxon>Leptothoe kymatousa</taxon>
    </lineage>
</organism>
<evidence type="ECO:0000313" key="4">
    <source>
        <dbReference type="Proteomes" id="UP001196661"/>
    </source>
</evidence>
<dbReference type="EMBL" id="JADOER010000003">
    <property type="protein sequence ID" value="MBT9310921.1"/>
    <property type="molecule type" value="Genomic_DNA"/>
</dbReference>
<feature type="compositionally biased region" description="Low complexity" evidence="1">
    <location>
        <begin position="1"/>
        <end position="11"/>
    </location>
</feature>
<evidence type="ECO:0000313" key="3">
    <source>
        <dbReference type="EMBL" id="MBT9310921.1"/>
    </source>
</evidence>
<evidence type="ECO:0008006" key="5">
    <source>
        <dbReference type="Google" id="ProtNLM"/>
    </source>
</evidence>
<gene>
    <name evidence="3" type="ORF">IXB28_01770</name>
</gene>
<accession>A0ABS5XZX4</accession>
<keyword evidence="2" id="KW-1133">Transmembrane helix</keyword>
<evidence type="ECO:0000256" key="2">
    <source>
        <dbReference type="SAM" id="Phobius"/>
    </source>
</evidence>
<feature type="region of interest" description="Disordered" evidence="1">
    <location>
        <begin position="1"/>
        <end position="36"/>
    </location>
</feature>
<sequence>MKTSPAAASPAAEKEQPLRQPTPKATRKGGSPRPVKPFAKPRSLWSSLFLVHPWLLVGALWITFIAMIAIALVGLSNPGRELALDPIHSVNEPPLSAPDVAAASRLSTLDADGDFTHRDPAAITPQAVAEKDMPAWPLLLMVLACAGGCMLMSQQGITLSSESRRSKRRAAPQPSVPRPVRSVAVGGGRKRRKQRRVAPHRPASQVMAFRTGHKLRHTTPGPKPAPSKPVSFAVKGDSSAKPVSVVPADESSPLDWKEGSLAHKLDVRQQRSINSFL</sequence>
<keyword evidence="4" id="KW-1185">Reference proteome</keyword>
<reference evidence="3 4" key="1">
    <citation type="journal article" date="2021" name="Mar. Drugs">
        <title>Genome Reduction and Secondary Metabolism of the Marine Sponge-Associated Cyanobacterium Leptothoe.</title>
        <authorList>
            <person name="Konstantinou D."/>
            <person name="Popin R.V."/>
            <person name="Fewer D.P."/>
            <person name="Sivonen K."/>
            <person name="Gkelis S."/>
        </authorList>
    </citation>
    <scope>NUCLEOTIDE SEQUENCE [LARGE SCALE GENOMIC DNA]</scope>
    <source>
        <strain evidence="3 4">TAU-MAC 1615</strain>
    </source>
</reference>
<feature type="compositionally biased region" description="Basic residues" evidence="1">
    <location>
        <begin position="188"/>
        <end position="199"/>
    </location>
</feature>
<name>A0ABS5XZX4_9CYAN</name>